<keyword evidence="2" id="KW-1185">Reference proteome</keyword>
<gene>
    <name evidence="1" type="ORF">GCM10012275_40990</name>
</gene>
<reference evidence="1" key="2">
    <citation type="submission" date="2020-09" db="EMBL/GenBank/DDBJ databases">
        <authorList>
            <person name="Sun Q."/>
            <person name="Zhou Y."/>
        </authorList>
    </citation>
    <scope>NUCLEOTIDE SEQUENCE</scope>
    <source>
        <strain evidence="1">CGMCC 4.5737</strain>
    </source>
</reference>
<organism evidence="1 2">
    <name type="scientific">Longimycelium tulufanense</name>
    <dbReference type="NCBI Taxonomy" id="907463"/>
    <lineage>
        <taxon>Bacteria</taxon>
        <taxon>Bacillati</taxon>
        <taxon>Actinomycetota</taxon>
        <taxon>Actinomycetes</taxon>
        <taxon>Pseudonocardiales</taxon>
        <taxon>Pseudonocardiaceae</taxon>
        <taxon>Longimycelium</taxon>
    </lineage>
</organism>
<evidence type="ECO:0000313" key="2">
    <source>
        <dbReference type="Proteomes" id="UP000637578"/>
    </source>
</evidence>
<proteinExistence type="predicted"/>
<dbReference type="Proteomes" id="UP000637578">
    <property type="component" value="Unassembled WGS sequence"/>
</dbReference>
<reference evidence="1" key="1">
    <citation type="journal article" date="2014" name="Int. J. Syst. Evol. Microbiol.">
        <title>Complete genome sequence of Corynebacterium casei LMG S-19264T (=DSM 44701T), isolated from a smear-ripened cheese.</title>
        <authorList>
            <consortium name="US DOE Joint Genome Institute (JGI-PGF)"/>
            <person name="Walter F."/>
            <person name="Albersmeier A."/>
            <person name="Kalinowski J."/>
            <person name="Ruckert C."/>
        </authorList>
    </citation>
    <scope>NUCLEOTIDE SEQUENCE</scope>
    <source>
        <strain evidence="1">CGMCC 4.5737</strain>
    </source>
</reference>
<sequence length="274" mass="29322">MTNGSNTRRRMHGGITHPDETAALRARWRTASVAAGWPFPSDWALPAVEEVCRAVVTGADLTRPLGELGTARAESGAGLRETLLDVAALHAVGDAPGDGLVAPDPDVVPAAMLRLVALAWADVADRELSAREVEDPLTGLATPAYLRTRLRELCREARARQVPLSRSHALVSVRLDLTQASGWSRLVVMALVAEVLRAVFDAGETLCLAGPSVAVVLTPRDDRLPGRMEAVRMLLTRRLAVDPAVRPTGPVWVSRVALPDDHADACELLAEIAR</sequence>
<comment type="caution">
    <text evidence="1">The sequence shown here is derived from an EMBL/GenBank/DDBJ whole genome shotgun (WGS) entry which is preliminary data.</text>
</comment>
<protein>
    <recommendedName>
        <fullName evidence="3">GGDEF domain-containing protein</fullName>
    </recommendedName>
</protein>
<evidence type="ECO:0008006" key="3">
    <source>
        <dbReference type="Google" id="ProtNLM"/>
    </source>
</evidence>
<dbReference type="EMBL" id="BMMK01000020">
    <property type="protein sequence ID" value="GGM66213.1"/>
    <property type="molecule type" value="Genomic_DNA"/>
</dbReference>
<dbReference type="RefSeq" id="WP_229686560.1">
    <property type="nucleotide sequence ID" value="NZ_BMMK01000020.1"/>
</dbReference>
<dbReference type="AlphaFoldDB" id="A0A8J3CAN8"/>
<name>A0A8J3CAN8_9PSEU</name>
<accession>A0A8J3CAN8</accession>
<evidence type="ECO:0000313" key="1">
    <source>
        <dbReference type="EMBL" id="GGM66213.1"/>
    </source>
</evidence>